<dbReference type="Gene3D" id="3.30.560.10">
    <property type="entry name" value="Glucose Oxidase, domain 3"/>
    <property type="match status" value="1"/>
</dbReference>
<evidence type="ECO:0000256" key="19">
    <source>
        <dbReference type="PIRSR" id="PIRSR000137-2"/>
    </source>
</evidence>
<evidence type="ECO:0000256" key="16">
    <source>
        <dbReference type="ARBA" id="ARBA00034050"/>
    </source>
</evidence>
<dbReference type="InterPro" id="IPR012132">
    <property type="entry name" value="GMC_OxRdtase"/>
</dbReference>
<dbReference type="PROSITE" id="PS00624">
    <property type="entry name" value="GMC_OXRED_2"/>
    <property type="match status" value="1"/>
</dbReference>
<evidence type="ECO:0000256" key="2">
    <source>
        <dbReference type="ARBA" id="ARBA00004613"/>
    </source>
</evidence>
<evidence type="ECO:0000256" key="7">
    <source>
        <dbReference type="ARBA" id="ARBA00022630"/>
    </source>
</evidence>
<comment type="catalytic activity">
    <reaction evidence="14">
        <text>pyranose + acceptor = pyranos-2,3-diulose + reduced acceptor.</text>
        <dbReference type="EC" id="1.1.99.29"/>
    </reaction>
</comment>
<feature type="domain" description="Glucose-methanol-choline oxidoreductase N-terminal" evidence="22">
    <location>
        <begin position="284"/>
        <end position="298"/>
    </location>
</feature>
<dbReference type="PIRSF" id="PIRSF000137">
    <property type="entry name" value="Alcohol_oxidase"/>
    <property type="match status" value="1"/>
</dbReference>
<evidence type="ECO:0000256" key="18">
    <source>
        <dbReference type="PIRSR" id="PIRSR000137-1"/>
    </source>
</evidence>
<feature type="active site" description="Proton donor" evidence="18">
    <location>
        <position position="541"/>
    </location>
</feature>
<evidence type="ECO:0000256" key="14">
    <source>
        <dbReference type="ARBA" id="ARBA00034010"/>
    </source>
</evidence>
<keyword evidence="8" id="KW-0732">Signal</keyword>
<comment type="similarity">
    <text evidence="3 20">Belongs to the GMC oxidoreductase family.</text>
</comment>
<dbReference type="PANTHER" id="PTHR11552">
    <property type="entry name" value="GLUCOSE-METHANOL-CHOLINE GMC OXIDOREDUCTASE"/>
    <property type="match status" value="1"/>
</dbReference>
<comment type="catalytic activity">
    <reaction evidence="13">
        <text>pyranose + acceptor = pyranos-2-ulose + reduced acceptor.</text>
        <dbReference type="EC" id="1.1.99.29"/>
    </reaction>
</comment>
<dbReference type="SUPFAM" id="SSF51905">
    <property type="entry name" value="FAD/NAD(P)-binding domain"/>
    <property type="match status" value="1"/>
</dbReference>
<evidence type="ECO:0000256" key="8">
    <source>
        <dbReference type="ARBA" id="ARBA00022729"/>
    </source>
</evidence>
<dbReference type="Pfam" id="PF00732">
    <property type="entry name" value="GMC_oxred_N"/>
    <property type="match status" value="1"/>
</dbReference>
<dbReference type="PANTHER" id="PTHR11552:SF201">
    <property type="entry name" value="GLUCOSE-METHANOL-CHOLINE OXIDOREDUCTASE N-TERMINAL DOMAIN-CONTAINING PROTEIN"/>
    <property type="match status" value="1"/>
</dbReference>
<feature type="binding site" evidence="19">
    <location>
        <position position="98"/>
    </location>
    <ligand>
        <name>FAD</name>
        <dbReference type="ChEBI" id="CHEBI:57692"/>
    </ligand>
</feature>
<evidence type="ECO:0000256" key="13">
    <source>
        <dbReference type="ARBA" id="ARBA00033986"/>
    </source>
</evidence>
<evidence type="ECO:0000256" key="17">
    <source>
        <dbReference type="ARBA" id="ARBA00034059"/>
    </source>
</evidence>
<dbReference type="EMBL" id="KL142375">
    <property type="protein sequence ID" value="KDR78172.1"/>
    <property type="molecule type" value="Genomic_DNA"/>
</dbReference>
<proteinExistence type="inferred from homology"/>
<protein>
    <recommendedName>
        <fullName evidence="5">pyranose dehydrogenase (acceptor)</fullName>
        <ecNumber evidence="5">1.1.99.29</ecNumber>
    </recommendedName>
</protein>
<keyword evidence="7 20" id="KW-0285">Flavoprotein</keyword>
<dbReference type="OrthoDB" id="269227at2759"/>
<dbReference type="GO" id="GO:0050660">
    <property type="term" value="F:flavin adenine dinucleotide binding"/>
    <property type="evidence" value="ECO:0007669"/>
    <property type="project" value="InterPro"/>
</dbReference>
<evidence type="ECO:0000256" key="4">
    <source>
        <dbReference type="ARBA" id="ARBA00011245"/>
    </source>
</evidence>
<dbReference type="PROSITE" id="PS00623">
    <property type="entry name" value="GMC_OXRED_1"/>
    <property type="match status" value="1"/>
</dbReference>
<comment type="catalytic activity">
    <reaction evidence="16">
        <text>a pyranoside + acceptor = a pyranosid-3-ulose + reduced acceptor.</text>
        <dbReference type="EC" id="1.1.99.29"/>
    </reaction>
</comment>
<keyword evidence="6" id="KW-0964">Secreted</keyword>
<dbReference type="GO" id="GO:0033718">
    <property type="term" value="F:pyranose dehydrogenase (acceptor) activity"/>
    <property type="evidence" value="ECO:0007669"/>
    <property type="project" value="UniProtKB-EC"/>
</dbReference>
<dbReference type="Gene3D" id="3.50.50.60">
    <property type="entry name" value="FAD/NAD(P)-binding domain"/>
    <property type="match status" value="1"/>
</dbReference>
<evidence type="ECO:0000256" key="3">
    <source>
        <dbReference type="ARBA" id="ARBA00010790"/>
    </source>
</evidence>
<dbReference type="GO" id="GO:0005576">
    <property type="term" value="C:extracellular region"/>
    <property type="evidence" value="ECO:0007669"/>
    <property type="project" value="UniProtKB-SubCell"/>
</dbReference>
<evidence type="ECO:0000259" key="22">
    <source>
        <dbReference type="PROSITE" id="PS00624"/>
    </source>
</evidence>
<dbReference type="STRING" id="685588.A0A067T730"/>
<evidence type="ECO:0000313" key="23">
    <source>
        <dbReference type="EMBL" id="KDR78172.1"/>
    </source>
</evidence>
<keyword evidence="9 19" id="KW-0274">FAD</keyword>
<dbReference type="InterPro" id="IPR000172">
    <property type="entry name" value="GMC_OxRdtase_N"/>
</dbReference>
<keyword evidence="24" id="KW-1185">Reference proteome</keyword>
<evidence type="ECO:0000256" key="15">
    <source>
        <dbReference type="ARBA" id="ARBA00034029"/>
    </source>
</evidence>
<keyword evidence="11" id="KW-0325">Glycoprotein</keyword>
<evidence type="ECO:0000256" key="6">
    <source>
        <dbReference type="ARBA" id="ARBA00022525"/>
    </source>
</evidence>
<comment type="function">
    <text evidence="12">Catalyzes the single-oxidation or sequential double oxidation reaction of carbohydrates primarily at carbon-2 and/or carbon-3 with the concomitant reduction of the flavin. The enzyme exhibits a broad sugar substrate specificity, oxidizing different aldopyranoses to the corresponding C-1, C-2, C-3 or C-1,2, C-2,3 and C-3,4 (di)dehydro sugars with substrate-specific regioselectivity. Accepts only a narrow range of electron acceptors such as substituted benzoquinones and complexed metal ions and reacts extremely slowly with O(2) as acceptor. May play a role in the natural recycling of plant matter by oxidizing all major monosaccharides in lignocellulose and by reducing quinone compounds or reactive radical species generated during lignin depolymerization.</text>
</comment>
<evidence type="ECO:0000256" key="11">
    <source>
        <dbReference type="ARBA" id="ARBA00023180"/>
    </source>
</evidence>
<evidence type="ECO:0000256" key="12">
    <source>
        <dbReference type="ARBA" id="ARBA00024699"/>
    </source>
</evidence>
<comment type="catalytic activity">
    <reaction evidence="15">
        <text>pyranose + acceptor = pyranos-3-ulose + reduced acceptor.</text>
        <dbReference type="EC" id="1.1.99.29"/>
    </reaction>
</comment>
<evidence type="ECO:0000256" key="9">
    <source>
        <dbReference type="ARBA" id="ARBA00022827"/>
    </source>
</evidence>
<accession>A0A067T730</accession>
<gene>
    <name evidence="23" type="ORF">GALMADRAFT_245205</name>
</gene>
<evidence type="ECO:0000256" key="20">
    <source>
        <dbReference type="RuleBase" id="RU003968"/>
    </source>
</evidence>
<dbReference type="EC" id="1.1.99.29" evidence="5"/>
<comment type="subunit">
    <text evidence="4">Monomer.</text>
</comment>
<feature type="active site" description="Proton acceptor" evidence="18">
    <location>
        <position position="584"/>
    </location>
</feature>
<dbReference type="InterPro" id="IPR036188">
    <property type="entry name" value="FAD/NAD-bd_sf"/>
</dbReference>
<reference evidence="24" key="1">
    <citation type="journal article" date="2014" name="Proc. Natl. Acad. Sci. U.S.A.">
        <title>Extensive sampling of basidiomycete genomes demonstrates inadequacy of the white-rot/brown-rot paradigm for wood decay fungi.</title>
        <authorList>
            <person name="Riley R."/>
            <person name="Salamov A.A."/>
            <person name="Brown D.W."/>
            <person name="Nagy L.G."/>
            <person name="Floudas D."/>
            <person name="Held B.W."/>
            <person name="Levasseur A."/>
            <person name="Lombard V."/>
            <person name="Morin E."/>
            <person name="Otillar R."/>
            <person name="Lindquist E.A."/>
            <person name="Sun H."/>
            <person name="LaButti K.M."/>
            <person name="Schmutz J."/>
            <person name="Jabbour D."/>
            <person name="Luo H."/>
            <person name="Baker S.E."/>
            <person name="Pisabarro A.G."/>
            <person name="Walton J.D."/>
            <person name="Blanchette R.A."/>
            <person name="Henrissat B."/>
            <person name="Martin F."/>
            <person name="Cullen D."/>
            <person name="Hibbett D.S."/>
            <person name="Grigoriev I.V."/>
        </authorList>
    </citation>
    <scope>NUCLEOTIDE SEQUENCE [LARGE SCALE GENOMIC DNA]</scope>
    <source>
        <strain evidence="24">CBS 339.88</strain>
    </source>
</reference>
<evidence type="ECO:0000259" key="21">
    <source>
        <dbReference type="PROSITE" id="PS00623"/>
    </source>
</evidence>
<organism evidence="23 24">
    <name type="scientific">Galerina marginata (strain CBS 339.88)</name>
    <dbReference type="NCBI Taxonomy" id="685588"/>
    <lineage>
        <taxon>Eukaryota</taxon>
        <taxon>Fungi</taxon>
        <taxon>Dikarya</taxon>
        <taxon>Basidiomycota</taxon>
        <taxon>Agaricomycotina</taxon>
        <taxon>Agaricomycetes</taxon>
        <taxon>Agaricomycetidae</taxon>
        <taxon>Agaricales</taxon>
        <taxon>Agaricineae</taxon>
        <taxon>Strophariaceae</taxon>
        <taxon>Galerina</taxon>
    </lineage>
</organism>
<dbReference type="InterPro" id="IPR007867">
    <property type="entry name" value="GMC_OxRtase_C"/>
</dbReference>
<comment type="subcellular location">
    <subcellularLocation>
        <location evidence="2">Secreted</location>
    </subcellularLocation>
</comment>
<dbReference type="HOGENOM" id="CLU_002865_6_0_1"/>
<evidence type="ECO:0000256" key="5">
    <source>
        <dbReference type="ARBA" id="ARBA00013177"/>
    </source>
</evidence>
<feature type="binding site" evidence="19">
    <location>
        <position position="243"/>
    </location>
    <ligand>
        <name>FAD</name>
        <dbReference type="ChEBI" id="CHEBI:57692"/>
    </ligand>
</feature>
<evidence type="ECO:0000313" key="24">
    <source>
        <dbReference type="Proteomes" id="UP000027222"/>
    </source>
</evidence>
<feature type="binding site" evidence="19">
    <location>
        <begin position="540"/>
        <end position="541"/>
    </location>
    <ligand>
        <name>FAD</name>
        <dbReference type="ChEBI" id="CHEBI:57692"/>
    </ligand>
</feature>
<name>A0A067T730_GALM3</name>
<feature type="domain" description="Glucose-methanol-choline oxidoreductase N-terminal" evidence="21">
    <location>
        <begin position="92"/>
        <end position="115"/>
    </location>
</feature>
<dbReference type="Proteomes" id="UP000027222">
    <property type="component" value="Unassembled WGS sequence"/>
</dbReference>
<dbReference type="SUPFAM" id="SSF54373">
    <property type="entry name" value="FAD-linked reductases, C-terminal domain"/>
    <property type="match status" value="1"/>
</dbReference>
<comment type="cofactor">
    <cofactor evidence="1 19">
        <name>FAD</name>
        <dbReference type="ChEBI" id="CHEBI:57692"/>
    </cofactor>
</comment>
<evidence type="ECO:0000256" key="1">
    <source>
        <dbReference type="ARBA" id="ARBA00001974"/>
    </source>
</evidence>
<comment type="catalytic activity">
    <reaction evidence="17">
        <text>a pyranoside + acceptor = a pyranosid-3,4-diulose + reduced acceptor.</text>
        <dbReference type="EC" id="1.1.99.29"/>
    </reaction>
</comment>
<sequence length="606" mass="65637">MPYIKVEEVAQKAFDYIVVGGGTAGLAAAARISEDPSVTVLVLEAGQGHFGDPKIDVPVQFAQQLGNPQYDWVFMTAAQKHVNDRQLLWSRGKGLGGTSAINFYAWIKPPASDIDAIEKLGNPGWNWADYEKYTKKSETFHPPQKEQTDLYPHTFDLGVRGTSGPIEITIPPHQHTVDKLFQATMVNAGLKAIKDGYGGNVNGTWIASANLDPKTWTRSYSATAYLLPNIDRPNLHVLTGALVSRIALGPATEGTDRTATGVEFIVGEKTHEVKVNKEVVLSAGAVKSPQILELSGIGQPEVLSKAGIKVEIDLPGVGENVQEHAFAVTIYELDSGTPHETLDLLANPEVAAEHTALYAAGQGMLRSGLTSIACFPLSATKSPAVPALINKLEAEVDAEKKSGKLTPSLEEQLRLQIAALRDDTVPDCELVAFPGLFSFTMKPEPGKSYVSPIVWLNHPASRGSIHVENKDATVYPKIDPHYFESSIDLENLVEQVKFVRSLKNVEPWKSGVVRELAPGPEVDTDEGIREFIKNNLSSSWHTVGSCSMLPRSKGGVVDPKLKVYGTTNLRVADISIVPLHIAAHTQTTAYVIGEKVADLIKADLKK</sequence>
<keyword evidence="10" id="KW-0560">Oxidoreductase</keyword>
<dbReference type="AlphaFoldDB" id="A0A067T730"/>
<evidence type="ECO:0000256" key="10">
    <source>
        <dbReference type="ARBA" id="ARBA00023002"/>
    </source>
</evidence>
<dbReference type="Pfam" id="PF05199">
    <property type="entry name" value="GMC_oxred_C"/>
    <property type="match status" value="1"/>
</dbReference>